<reference evidence="3 4" key="1">
    <citation type="submission" date="2015-10" db="EMBL/GenBank/DDBJ databases">
        <title>Genome sequence of Chryseobacterium greenlandense.</title>
        <authorList>
            <person name="Newman J."/>
            <person name="Fischer K."/>
            <person name="Miller J."/>
        </authorList>
    </citation>
    <scope>NUCLEOTIDE SEQUENCE [LARGE SCALE GENOMIC DNA]</scope>
    <source>
        <strain evidence="3 4">UMB34</strain>
    </source>
</reference>
<dbReference type="GO" id="GO:0005737">
    <property type="term" value="C:cytoplasm"/>
    <property type="evidence" value="ECO:0007669"/>
    <property type="project" value="TreeGrafter"/>
</dbReference>
<evidence type="ECO:0000313" key="3">
    <source>
        <dbReference type="EMBL" id="KUJ56720.1"/>
    </source>
</evidence>
<keyword evidence="1" id="KW-0547">Nucleotide-binding</keyword>
<accession>A0A101CI97</accession>
<comment type="caution">
    <text evidence="3">The sequence shown here is derived from an EMBL/GenBank/DDBJ whole genome shotgun (WGS) entry which is preliminary data.</text>
</comment>
<dbReference type="Proteomes" id="UP000054388">
    <property type="component" value="Unassembled WGS sequence"/>
</dbReference>
<dbReference type="PANTHER" id="PTHR21621:SF0">
    <property type="entry name" value="BETA-CITRYLGLUTAMATE SYNTHASE B-RELATED"/>
    <property type="match status" value="1"/>
</dbReference>
<name>A0A101CI97_9FLAO</name>
<keyword evidence="1" id="KW-0067">ATP-binding</keyword>
<dbReference type="RefSeq" id="WP_059136627.1">
    <property type="nucleotide sequence ID" value="NZ_LMAI01000004.1"/>
</dbReference>
<evidence type="ECO:0000313" key="4">
    <source>
        <dbReference type="Proteomes" id="UP000054388"/>
    </source>
</evidence>
<feature type="domain" description="ATP-grasp" evidence="2">
    <location>
        <begin position="117"/>
        <end position="303"/>
    </location>
</feature>
<dbReference type="Pfam" id="PF08443">
    <property type="entry name" value="RimK"/>
    <property type="match status" value="1"/>
</dbReference>
<sequence>MILIITHKEDYTADYIINKLNNKKISYFRLNCEDIPKYNFSIDSSLNFNINGIDKFKSVWFRRTKLFDFKNFSLEEQEFLINEYDSFLKNLFSIISTDKWLSNPKNIYSAENKLLQLQYAKSIGFNIPKTIISTNPNQIRDFYFSHNEKIILKPFWNSKLFQNNKTKLLFTNLVDKKHIDDLDNMEITPIIFQEYIEKKIEYRITVVEDEIFVASVDSQKNEKTKIDWRRDNSKFQKDKIPKEIENKCLELVKMLGLKFGAIDLIQDEYDNFYFLEINANGQWVWIESDTGLTISDSIINFLNA</sequence>
<dbReference type="GO" id="GO:0005524">
    <property type="term" value="F:ATP binding"/>
    <property type="evidence" value="ECO:0007669"/>
    <property type="project" value="UniProtKB-UniRule"/>
</dbReference>
<dbReference type="Gene3D" id="3.30.470.20">
    <property type="entry name" value="ATP-grasp fold, B domain"/>
    <property type="match status" value="1"/>
</dbReference>
<dbReference type="InterPro" id="IPR013651">
    <property type="entry name" value="ATP-grasp_RimK-type"/>
</dbReference>
<organism evidence="3 4">
    <name type="scientific">Chryseobacterium aquaticum subsp. greenlandense</name>
    <dbReference type="NCBI Taxonomy" id="345663"/>
    <lineage>
        <taxon>Bacteria</taxon>
        <taxon>Pseudomonadati</taxon>
        <taxon>Bacteroidota</taxon>
        <taxon>Flavobacteriia</taxon>
        <taxon>Flavobacteriales</taxon>
        <taxon>Weeksellaceae</taxon>
        <taxon>Chryseobacterium group</taxon>
        <taxon>Chryseobacterium</taxon>
    </lineage>
</organism>
<evidence type="ECO:0000256" key="1">
    <source>
        <dbReference type="PROSITE-ProRule" id="PRU00409"/>
    </source>
</evidence>
<gene>
    <name evidence="3" type="ORF">AR686_09200</name>
</gene>
<dbReference type="AlphaFoldDB" id="A0A101CI97"/>
<dbReference type="SUPFAM" id="SSF56059">
    <property type="entry name" value="Glutathione synthetase ATP-binding domain-like"/>
    <property type="match status" value="1"/>
</dbReference>
<evidence type="ECO:0000259" key="2">
    <source>
        <dbReference type="PROSITE" id="PS50975"/>
    </source>
</evidence>
<dbReference type="PROSITE" id="PS50975">
    <property type="entry name" value="ATP_GRASP"/>
    <property type="match status" value="1"/>
</dbReference>
<dbReference type="GO" id="GO:0018169">
    <property type="term" value="F:ribosomal S6-glutamic acid ligase activity"/>
    <property type="evidence" value="ECO:0007669"/>
    <property type="project" value="TreeGrafter"/>
</dbReference>
<protein>
    <recommendedName>
        <fullName evidence="2">ATP-grasp domain-containing protein</fullName>
    </recommendedName>
</protein>
<dbReference type="GO" id="GO:0009432">
    <property type="term" value="P:SOS response"/>
    <property type="evidence" value="ECO:0007669"/>
    <property type="project" value="TreeGrafter"/>
</dbReference>
<dbReference type="EMBL" id="LMAI01000004">
    <property type="protein sequence ID" value="KUJ56720.1"/>
    <property type="molecule type" value="Genomic_DNA"/>
</dbReference>
<dbReference type="GO" id="GO:0046872">
    <property type="term" value="F:metal ion binding"/>
    <property type="evidence" value="ECO:0007669"/>
    <property type="project" value="InterPro"/>
</dbReference>
<dbReference type="InterPro" id="IPR011761">
    <property type="entry name" value="ATP-grasp"/>
</dbReference>
<proteinExistence type="predicted"/>
<dbReference type="PANTHER" id="PTHR21621">
    <property type="entry name" value="RIBOSOMAL PROTEIN S6 MODIFICATION PROTEIN"/>
    <property type="match status" value="1"/>
</dbReference>